<gene>
    <name evidence="1" type="ORF">BIW11_13652</name>
</gene>
<dbReference type="AlphaFoldDB" id="A0A1V9X166"/>
<comment type="caution">
    <text evidence="1">The sequence shown here is derived from an EMBL/GenBank/DDBJ whole genome shotgun (WGS) entry which is preliminary data.</text>
</comment>
<accession>A0A1V9X166</accession>
<proteinExistence type="predicted"/>
<dbReference type="Proteomes" id="UP000192247">
    <property type="component" value="Unassembled WGS sequence"/>
</dbReference>
<reference evidence="1 2" key="1">
    <citation type="journal article" date="2017" name="Gigascience">
        <title>Draft genome of the honey bee ectoparasitic mite, Tropilaelaps mercedesae, is shaped by the parasitic life history.</title>
        <authorList>
            <person name="Dong X."/>
            <person name="Armstrong S.D."/>
            <person name="Xia D."/>
            <person name="Makepeace B.L."/>
            <person name="Darby A.C."/>
            <person name="Kadowaki T."/>
        </authorList>
    </citation>
    <scope>NUCLEOTIDE SEQUENCE [LARGE SCALE GENOMIC DNA]</scope>
    <source>
        <strain evidence="1">Wuxi-XJTLU</strain>
    </source>
</reference>
<dbReference type="InParanoid" id="A0A1V9X166"/>
<organism evidence="1 2">
    <name type="scientific">Tropilaelaps mercedesae</name>
    <dbReference type="NCBI Taxonomy" id="418985"/>
    <lineage>
        <taxon>Eukaryota</taxon>
        <taxon>Metazoa</taxon>
        <taxon>Ecdysozoa</taxon>
        <taxon>Arthropoda</taxon>
        <taxon>Chelicerata</taxon>
        <taxon>Arachnida</taxon>
        <taxon>Acari</taxon>
        <taxon>Parasitiformes</taxon>
        <taxon>Mesostigmata</taxon>
        <taxon>Gamasina</taxon>
        <taxon>Dermanyssoidea</taxon>
        <taxon>Laelapidae</taxon>
        <taxon>Tropilaelaps</taxon>
    </lineage>
</organism>
<sequence length="115" mass="12036">MCVYARSSVSYGRPASNVTAMKALVALLFCGTLAVSRAQFSFGQFGGGQPGFGGSSTFQPPYQHSFGSGQTSFAGGSNPFDLFSSNTLNNNLFNSPLGRSAPFQVAPQSNLNTYS</sequence>
<evidence type="ECO:0000313" key="2">
    <source>
        <dbReference type="Proteomes" id="UP000192247"/>
    </source>
</evidence>
<dbReference type="EMBL" id="MNPL01029489">
    <property type="protein sequence ID" value="OQR67227.1"/>
    <property type="molecule type" value="Genomic_DNA"/>
</dbReference>
<keyword evidence="2" id="KW-1185">Reference proteome</keyword>
<feature type="non-terminal residue" evidence="1">
    <location>
        <position position="115"/>
    </location>
</feature>
<evidence type="ECO:0000313" key="1">
    <source>
        <dbReference type="EMBL" id="OQR67227.1"/>
    </source>
</evidence>
<name>A0A1V9X166_9ACAR</name>
<protein>
    <submittedName>
        <fullName evidence="1">Uncharacterized protein</fullName>
    </submittedName>
</protein>